<evidence type="ECO:0000256" key="1">
    <source>
        <dbReference type="SAM" id="MobiDB-lite"/>
    </source>
</evidence>
<accession>A0ABQ5KHI9</accession>
<name>A0ABQ5KHI9_9EUKA</name>
<gene>
    <name evidence="2" type="ORF">ADUPG1_006277</name>
</gene>
<organism evidence="2 3">
    <name type="scientific">Aduncisulcus paluster</name>
    <dbReference type="NCBI Taxonomy" id="2918883"/>
    <lineage>
        <taxon>Eukaryota</taxon>
        <taxon>Metamonada</taxon>
        <taxon>Carpediemonas-like organisms</taxon>
        <taxon>Aduncisulcus</taxon>
    </lineage>
</organism>
<feature type="region of interest" description="Disordered" evidence="1">
    <location>
        <begin position="1"/>
        <end position="24"/>
    </location>
</feature>
<evidence type="ECO:0000313" key="2">
    <source>
        <dbReference type="EMBL" id="GKT31984.1"/>
    </source>
</evidence>
<keyword evidence="3" id="KW-1185">Reference proteome</keyword>
<protein>
    <submittedName>
        <fullName evidence="2">Uncharacterized protein</fullName>
    </submittedName>
</protein>
<reference evidence="2" key="1">
    <citation type="submission" date="2022-03" db="EMBL/GenBank/DDBJ databases">
        <title>Draft genome sequence of Aduncisulcus paluster, a free-living microaerophilic Fornicata.</title>
        <authorList>
            <person name="Yuyama I."/>
            <person name="Kume K."/>
            <person name="Tamura T."/>
            <person name="Inagaki Y."/>
            <person name="Hashimoto T."/>
        </authorList>
    </citation>
    <scope>NUCLEOTIDE SEQUENCE</scope>
    <source>
        <strain evidence="2">NY0171</strain>
    </source>
</reference>
<evidence type="ECO:0000313" key="3">
    <source>
        <dbReference type="Proteomes" id="UP001057375"/>
    </source>
</evidence>
<sequence length="150" mass="16567">MSDISTGTGIDSRRPSVASLASSLSDAGDGRRKVVSARTNKPVNLKSFSFIHAQLAKNYLHHLKLMHSGIIDQSKPRMAVVDRIGLKKEQILIEFAELSNLLTLMVQSGGGIDLIDRAVSMCKGITKLERAISKDMKQSIRYFQTIIRLN</sequence>
<comment type="caution">
    <text evidence="2">The sequence shown here is derived from an EMBL/GenBank/DDBJ whole genome shotgun (WGS) entry which is preliminary data.</text>
</comment>
<dbReference type="Proteomes" id="UP001057375">
    <property type="component" value="Unassembled WGS sequence"/>
</dbReference>
<proteinExistence type="predicted"/>
<dbReference type="EMBL" id="BQXS01009809">
    <property type="protein sequence ID" value="GKT31984.1"/>
    <property type="molecule type" value="Genomic_DNA"/>
</dbReference>